<name>A0AAV7PRG7_PLEWA</name>
<evidence type="ECO:0000313" key="1">
    <source>
        <dbReference type="EMBL" id="KAJ1130872.1"/>
    </source>
</evidence>
<dbReference type="Proteomes" id="UP001066276">
    <property type="component" value="Chromosome 7"/>
</dbReference>
<gene>
    <name evidence="1" type="ORF">NDU88_009217</name>
</gene>
<accession>A0AAV7PRG7</accession>
<protein>
    <submittedName>
        <fullName evidence="1">Uncharacterized protein</fullName>
    </submittedName>
</protein>
<dbReference type="EMBL" id="JANPWB010000011">
    <property type="protein sequence ID" value="KAJ1130872.1"/>
    <property type="molecule type" value="Genomic_DNA"/>
</dbReference>
<organism evidence="1 2">
    <name type="scientific">Pleurodeles waltl</name>
    <name type="common">Iberian ribbed newt</name>
    <dbReference type="NCBI Taxonomy" id="8319"/>
    <lineage>
        <taxon>Eukaryota</taxon>
        <taxon>Metazoa</taxon>
        <taxon>Chordata</taxon>
        <taxon>Craniata</taxon>
        <taxon>Vertebrata</taxon>
        <taxon>Euteleostomi</taxon>
        <taxon>Amphibia</taxon>
        <taxon>Batrachia</taxon>
        <taxon>Caudata</taxon>
        <taxon>Salamandroidea</taxon>
        <taxon>Salamandridae</taxon>
        <taxon>Pleurodelinae</taxon>
        <taxon>Pleurodeles</taxon>
    </lineage>
</organism>
<sequence length="123" mass="13813">MVYKADLKGMMAALEELTAEFGKVAGHEVNNDKTKVMAWNMPREGAPVKTEINITPRACLALRPPLSKLGIRFRLFEPSRMWITRDSSSRDFFNPGALRLFLDSLSDQAMDHTLPDPSSAYVL</sequence>
<comment type="caution">
    <text evidence="1">The sequence shown here is derived from an EMBL/GenBank/DDBJ whole genome shotgun (WGS) entry which is preliminary data.</text>
</comment>
<dbReference type="AlphaFoldDB" id="A0AAV7PRG7"/>
<keyword evidence="2" id="KW-1185">Reference proteome</keyword>
<proteinExistence type="predicted"/>
<reference evidence="1" key="1">
    <citation type="journal article" date="2022" name="bioRxiv">
        <title>Sequencing and chromosome-scale assembly of the giantPleurodeles waltlgenome.</title>
        <authorList>
            <person name="Brown T."/>
            <person name="Elewa A."/>
            <person name="Iarovenko S."/>
            <person name="Subramanian E."/>
            <person name="Araus A.J."/>
            <person name="Petzold A."/>
            <person name="Susuki M."/>
            <person name="Suzuki K.-i.T."/>
            <person name="Hayashi T."/>
            <person name="Toyoda A."/>
            <person name="Oliveira C."/>
            <person name="Osipova E."/>
            <person name="Leigh N.D."/>
            <person name="Simon A."/>
            <person name="Yun M.H."/>
        </authorList>
    </citation>
    <scope>NUCLEOTIDE SEQUENCE</scope>
    <source>
        <strain evidence="1">20211129_DDA</strain>
        <tissue evidence="1">Liver</tissue>
    </source>
</reference>
<evidence type="ECO:0000313" key="2">
    <source>
        <dbReference type="Proteomes" id="UP001066276"/>
    </source>
</evidence>